<dbReference type="HAMAP" id="MF_00117">
    <property type="entry name" value="HslO"/>
    <property type="match status" value="1"/>
</dbReference>
<reference evidence="1" key="1">
    <citation type="submission" date="2020-11" db="EMBL/GenBank/DDBJ databases">
        <authorList>
            <person name="Tran Van P."/>
        </authorList>
    </citation>
    <scope>NUCLEOTIDE SEQUENCE</scope>
</reference>
<evidence type="ECO:0000313" key="1">
    <source>
        <dbReference type="EMBL" id="CAD7234884.1"/>
    </source>
</evidence>
<dbReference type="GO" id="GO:0005737">
    <property type="term" value="C:cytoplasm"/>
    <property type="evidence" value="ECO:0007669"/>
    <property type="project" value="InterPro"/>
</dbReference>
<dbReference type="InterPro" id="IPR016154">
    <property type="entry name" value="Heat_shock_Hsp33_C"/>
</dbReference>
<dbReference type="GO" id="GO:0044183">
    <property type="term" value="F:protein folding chaperone"/>
    <property type="evidence" value="ECO:0007669"/>
    <property type="project" value="TreeGrafter"/>
</dbReference>
<dbReference type="NCBIfam" id="NF001033">
    <property type="entry name" value="PRK00114.1"/>
    <property type="match status" value="1"/>
</dbReference>
<sequence>MKDTLARSISQAGDFRALACDTTGIVNTVRKRHDLGPTATAALGRALTGAILLAALLKDDQQVQLIFEGNGPLKKVVAQACHAGWCRGYVRSPRADVPLKNGNIDVARGIGLAGFLSVIKDIGMQEKYTGTVQLYDSEVAGDIAYYLTESEQTPSTISLGITLQPDGNISAAGGYLIQTLPPADQDLLDSLEENAMSLQPLTTLLNEGHGPMDILEKLFSTIPHKKLSTTPLSFHCLCSREKMYGVLNSLGLEDLDSLYSQKNGVEINCNTSMGRCSEFQGTQQKAKLLLCLLLANGQNLEHLSLQFF</sequence>
<dbReference type="InterPro" id="IPR016153">
    <property type="entry name" value="Heat_shock_Hsp33_N"/>
</dbReference>
<gene>
    <name evidence="1" type="ORF">CTOB1V02_LOCUS12700</name>
</gene>
<organism evidence="1">
    <name type="scientific">Cyprideis torosa</name>
    <dbReference type="NCBI Taxonomy" id="163714"/>
    <lineage>
        <taxon>Eukaryota</taxon>
        <taxon>Metazoa</taxon>
        <taxon>Ecdysozoa</taxon>
        <taxon>Arthropoda</taxon>
        <taxon>Crustacea</taxon>
        <taxon>Oligostraca</taxon>
        <taxon>Ostracoda</taxon>
        <taxon>Podocopa</taxon>
        <taxon>Podocopida</taxon>
        <taxon>Cytherocopina</taxon>
        <taxon>Cytheroidea</taxon>
        <taxon>Cytherideidae</taxon>
        <taxon>Cyprideis</taxon>
    </lineage>
</organism>
<dbReference type="PANTHER" id="PTHR30111:SF1">
    <property type="entry name" value="33 KDA CHAPERONIN"/>
    <property type="match status" value="1"/>
</dbReference>
<dbReference type="PANTHER" id="PTHR30111">
    <property type="entry name" value="33 KDA CHAPERONIN"/>
    <property type="match status" value="1"/>
</dbReference>
<dbReference type="GO" id="GO:0042026">
    <property type="term" value="P:protein refolding"/>
    <property type="evidence" value="ECO:0007669"/>
    <property type="project" value="TreeGrafter"/>
</dbReference>
<dbReference type="InterPro" id="IPR000397">
    <property type="entry name" value="Heat_shock_Hsp33"/>
</dbReference>
<dbReference type="PIRSF" id="PIRSF005261">
    <property type="entry name" value="Heat_shock_Hsp33"/>
    <property type="match status" value="1"/>
</dbReference>
<dbReference type="AlphaFoldDB" id="A0A7R8ZX06"/>
<dbReference type="OrthoDB" id="10264121at2759"/>
<dbReference type="SUPFAM" id="SSF118352">
    <property type="entry name" value="HSP33 redox switch-like"/>
    <property type="match status" value="1"/>
</dbReference>
<accession>A0A7R8ZX06</accession>
<dbReference type="SUPFAM" id="SSF64397">
    <property type="entry name" value="Hsp33 domain"/>
    <property type="match status" value="1"/>
</dbReference>
<dbReference type="Gene3D" id="3.55.30.10">
    <property type="entry name" value="Hsp33 domain"/>
    <property type="match status" value="1"/>
</dbReference>
<name>A0A7R8ZX06_9CRUS</name>
<dbReference type="EMBL" id="OB670282">
    <property type="protein sequence ID" value="CAD7234884.1"/>
    <property type="molecule type" value="Genomic_DNA"/>
</dbReference>
<protein>
    <submittedName>
        <fullName evidence="1">Uncharacterized protein</fullName>
    </submittedName>
</protein>
<dbReference type="GO" id="GO:0051082">
    <property type="term" value="F:unfolded protein binding"/>
    <property type="evidence" value="ECO:0007669"/>
    <property type="project" value="InterPro"/>
</dbReference>
<dbReference type="Pfam" id="PF01430">
    <property type="entry name" value="HSP33"/>
    <property type="match status" value="1"/>
</dbReference>
<dbReference type="CDD" id="cd00498">
    <property type="entry name" value="Hsp33"/>
    <property type="match status" value="1"/>
</dbReference>
<dbReference type="Gene3D" id="3.90.1280.10">
    <property type="entry name" value="HSP33 redox switch-like"/>
    <property type="match status" value="1"/>
</dbReference>
<proteinExistence type="inferred from homology"/>